<name>A0A9Q9B0X3_9PEZI</name>
<feature type="region of interest" description="Disordered" evidence="1">
    <location>
        <begin position="56"/>
        <end position="292"/>
    </location>
</feature>
<protein>
    <submittedName>
        <fullName evidence="2">Uncharacterized protein</fullName>
    </submittedName>
</protein>
<feature type="compositionally biased region" description="Low complexity" evidence="1">
    <location>
        <begin position="211"/>
        <end position="221"/>
    </location>
</feature>
<dbReference type="Proteomes" id="UP001056384">
    <property type="component" value="Chromosome 11"/>
</dbReference>
<sequence length="292" mass="31585">MPVQWNEQNLKRLLLAVFAASKVDGGAVATAWQQLYGSDGVEVPTRLAIIKQIRKLKKSLEKPSPDGPSSSKIKGTEDGRFDEEDPLPGPSRTMRDDSEVVVPPSRQHTLSVKPEDRMTASAAAAAPDMKREDKAAEAAGQSNVDKSPAAASDGPHQNVKVEEDDRYKHATIVIDDSDSATEGRFVTPRPVGTSHSAVKKPQQSVPKQHESTSGSVTTSTTAHRPVQLQSPNMRPWPQSLKGTTERRQAQRNGKARDAQPESAGGKKRKLDVIDEEIGTPKRPKVAAFGRGP</sequence>
<organism evidence="2 3">
    <name type="scientific">Septoria linicola</name>
    <dbReference type="NCBI Taxonomy" id="215465"/>
    <lineage>
        <taxon>Eukaryota</taxon>
        <taxon>Fungi</taxon>
        <taxon>Dikarya</taxon>
        <taxon>Ascomycota</taxon>
        <taxon>Pezizomycotina</taxon>
        <taxon>Dothideomycetes</taxon>
        <taxon>Dothideomycetidae</taxon>
        <taxon>Mycosphaerellales</taxon>
        <taxon>Mycosphaerellaceae</taxon>
        <taxon>Septoria</taxon>
    </lineage>
</organism>
<proteinExistence type="predicted"/>
<keyword evidence="3" id="KW-1185">Reference proteome</keyword>
<dbReference type="EMBL" id="CP099428">
    <property type="protein sequence ID" value="USW58869.1"/>
    <property type="molecule type" value="Genomic_DNA"/>
</dbReference>
<reference evidence="2" key="1">
    <citation type="submission" date="2022-06" db="EMBL/GenBank/DDBJ databases">
        <title>Complete genome sequences of two strains of the flax pathogen Septoria linicola.</title>
        <authorList>
            <person name="Lapalu N."/>
            <person name="Simon A."/>
            <person name="Demenou B."/>
            <person name="Paumier D."/>
            <person name="Guillot M.-P."/>
            <person name="Gout L."/>
            <person name="Valade R."/>
        </authorList>
    </citation>
    <scope>NUCLEOTIDE SEQUENCE</scope>
    <source>
        <strain evidence="2">SE15195</strain>
    </source>
</reference>
<dbReference type="AlphaFoldDB" id="A0A9Q9B0X3"/>
<evidence type="ECO:0000313" key="2">
    <source>
        <dbReference type="EMBL" id="USW58869.1"/>
    </source>
</evidence>
<feature type="compositionally biased region" description="Basic and acidic residues" evidence="1">
    <location>
        <begin position="243"/>
        <end position="259"/>
    </location>
</feature>
<feature type="compositionally biased region" description="Basic and acidic residues" evidence="1">
    <location>
        <begin position="159"/>
        <end position="168"/>
    </location>
</feature>
<evidence type="ECO:0000256" key="1">
    <source>
        <dbReference type="SAM" id="MobiDB-lite"/>
    </source>
</evidence>
<accession>A0A9Q9B0X3</accession>
<gene>
    <name evidence="2" type="ORF">Slin15195_G121880</name>
</gene>
<feature type="compositionally biased region" description="Polar residues" evidence="1">
    <location>
        <begin position="193"/>
        <end position="206"/>
    </location>
</feature>
<evidence type="ECO:0000313" key="3">
    <source>
        <dbReference type="Proteomes" id="UP001056384"/>
    </source>
</evidence>